<sequence length="102" mass="11979">MTFITLCRQDHHLDSILKSRIDSNDIILRTLKYFQLLGRNNLTILTSRQFFRNPASFILRIGKCSRFSDIYAPKLSRVDQRISPKVSIKYISRNKMKSDADK</sequence>
<dbReference type="KEGG" id="loa:LOAG_00188"/>
<evidence type="ECO:0000313" key="1">
    <source>
        <dbReference type="EMBL" id="EFO28295.1"/>
    </source>
</evidence>
<dbReference type="EMBL" id="JH712082">
    <property type="protein sequence ID" value="EFO28295.1"/>
    <property type="molecule type" value="Genomic_DNA"/>
</dbReference>
<dbReference type="CTD" id="9937556"/>
<dbReference type="GeneID" id="9937556"/>
<dbReference type="InParanoid" id="A0A1S0UCE1"/>
<dbReference type="AlphaFoldDB" id="A0A1S0UCE1"/>
<reference evidence="1" key="1">
    <citation type="submission" date="2012-04" db="EMBL/GenBank/DDBJ databases">
        <title>The Genome Sequence of Loa loa.</title>
        <authorList>
            <consortium name="The Broad Institute Genome Sequencing Platform"/>
            <consortium name="Broad Institute Genome Sequencing Center for Infectious Disease"/>
            <person name="Nutman T.B."/>
            <person name="Fink D.L."/>
            <person name="Russ C."/>
            <person name="Young S."/>
            <person name="Zeng Q."/>
            <person name="Gargeya S."/>
            <person name="Alvarado L."/>
            <person name="Berlin A."/>
            <person name="Chapman S.B."/>
            <person name="Chen Z."/>
            <person name="Freedman E."/>
            <person name="Gellesch M."/>
            <person name="Goldberg J."/>
            <person name="Griggs A."/>
            <person name="Gujja S."/>
            <person name="Heilman E.R."/>
            <person name="Heiman D."/>
            <person name="Howarth C."/>
            <person name="Mehta T."/>
            <person name="Neiman D."/>
            <person name="Pearson M."/>
            <person name="Roberts A."/>
            <person name="Saif S."/>
            <person name="Shea T."/>
            <person name="Shenoy N."/>
            <person name="Sisk P."/>
            <person name="Stolte C."/>
            <person name="Sykes S."/>
            <person name="White J."/>
            <person name="Yandava C."/>
            <person name="Haas B."/>
            <person name="Henn M.R."/>
            <person name="Nusbaum C."/>
            <person name="Birren B."/>
        </authorList>
    </citation>
    <scope>NUCLEOTIDE SEQUENCE [LARGE SCALE GENOMIC DNA]</scope>
</reference>
<name>A0A1S0UCE1_LOALO</name>
<accession>A0A1S0UCE1</accession>
<proteinExistence type="predicted"/>
<dbReference type="RefSeq" id="XP_003135776.1">
    <property type="nucleotide sequence ID" value="XM_003135728.1"/>
</dbReference>
<gene>
    <name evidence="1" type="ORF">LOAG_00188</name>
</gene>
<protein>
    <submittedName>
        <fullName evidence="1">Uncharacterized protein</fullName>
    </submittedName>
</protein>
<organism evidence="1">
    <name type="scientific">Loa loa</name>
    <name type="common">Eye worm</name>
    <name type="synonym">Filaria loa</name>
    <dbReference type="NCBI Taxonomy" id="7209"/>
    <lineage>
        <taxon>Eukaryota</taxon>
        <taxon>Metazoa</taxon>
        <taxon>Ecdysozoa</taxon>
        <taxon>Nematoda</taxon>
        <taxon>Chromadorea</taxon>
        <taxon>Rhabditida</taxon>
        <taxon>Spirurina</taxon>
        <taxon>Spiruromorpha</taxon>
        <taxon>Filarioidea</taxon>
        <taxon>Onchocercidae</taxon>
        <taxon>Loa</taxon>
    </lineage>
</organism>